<reference evidence="3" key="1">
    <citation type="submission" date="2016-10" db="EMBL/GenBank/DDBJ databases">
        <authorList>
            <person name="de Groot N.N."/>
        </authorList>
    </citation>
    <scope>NUCLEOTIDE SEQUENCE</scope>
</reference>
<dbReference type="SMART" id="SM00897">
    <property type="entry name" value="FIST"/>
    <property type="match status" value="1"/>
</dbReference>
<dbReference type="InterPro" id="IPR001633">
    <property type="entry name" value="EAL_dom"/>
</dbReference>
<dbReference type="SMART" id="SM00267">
    <property type="entry name" value="GGDEF"/>
    <property type="match status" value="1"/>
</dbReference>
<dbReference type="InterPro" id="IPR019494">
    <property type="entry name" value="FIST_C"/>
</dbReference>
<dbReference type="InterPro" id="IPR052155">
    <property type="entry name" value="Biofilm_reg_signaling"/>
</dbReference>
<dbReference type="SMART" id="SM01204">
    <property type="entry name" value="FIST_C"/>
    <property type="match status" value="1"/>
</dbReference>
<dbReference type="Pfam" id="PF00563">
    <property type="entry name" value="EAL"/>
    <property type="match status" value="1"/>
</dbReference>
<dbReference type="InterPro" id="IPR035919">
    <property type="entry name" value="EAL_sf"/>
</dbReference>
<evidence type="ECO:0000259" key="1">
    <source>
        <dbReference type="PROSITE" id="PS50883"/>
    </source>
</evidence>
<organism evidence="3">
    <name type="scientific">hydrothermal vent metagenome</name>
    <dbReference type="NCBI Taxonomy" id="652676"/>
    <lineage>
        <taxon>unclassified sequences</taxon>
        <taxon>metagenomes</taxon>
        <taxon>ecological metagenomes</taxon>
    </lineage>
</organism>
<feature type="domain" description="EAL" evidence="1">
    <location>
        <begin position="664"/>
        <end position="915"/>
    </location>
</feature>
<dbReference type="InterPro" id="IPR029787">
    <property type="entry name" value="Nucleotide_cyclase"/>
</dbReference>
<evidence type="ECO:0000259" key="2">
    <source>
        <dbReference type="PROSITE" id="PS50887"/>
    </source>
</evidence>
<dbReference type="CDD" id="cd01948">
    <property type="entry name" value="EAL"/>
    <property type="match status" value="1"/>
</dbReference>
<dbReference type="NCBIfam" id="TIGR00254">
    <property type="entry name" value="GGDEF"/>
    <property type="match status" value="1"/>
</dbReference>
<accession>A0A1W1CQK9</accession>
<dbReference type="PROSITE" id="PS50887">
    <property type="entry name" value="GGDEF"/>
    <property type="match status" value="1"/>
</dbReference>
<dbReference type="AlphaFoldDB" id="A0A1W1CQK9"/>
<proteinExistence type="predicted"/>
<dbReference type="InterPro" id="IPR043128">
    <property type="entry name" value="Rev_trsase/Diguanyl_cyclase"/>
</dbReference>
<dbReference type="FunFam" id="3.30.70.270:FF:000001">
    <property type="entry name" value="Diguanylate cyclase domain protein"/>
    <property type="match status" value="1"/>
</dbReference>
<dbReference type="InterPro" id="IPR035965">
    <property type="entry name" value="PAS-like_dom_sf"/>
</dbReference>
<dbReference type="SUPFAM" id="SSF141868">
    <property type="entry name" value="EAL domain-like"/>
    <property type="match status" value="1"/>
</dbReference>
<dbReference type="Pfam" id="PF00990">
    <property type="entry name" value="GGDEF"/>
    <property type="match status" value="1"/>
</dbReference>
<dbReference type="InterPro" id="IPR000014">
    <property type="entry name" value="PAS"/>
</dbReference>
<feature type="domain" description="GGDEF" evidence="2">
    <location>
        <begin position="522"/>
        <end position="655"/>
    </location>
</feature>
<dbReference type="InterPro" id="IPR000160">
    <property type="entry name" value="GGDEF_dom"/>
</dbReference>
<dbReference type="Gene3D" id="3.20.20.450">
    <property type="entry name" value="EAL domain"/>
    <property type="match status" value="1"/>
</dbReference>
<dbReference type="NCBIfam" id="TIGR00229">
    <property type="entry name" value="sensory_box"/>
    <property type="match status" value="1"/>
</dbReference>
<gene>
    <name evidence="3" type="ORF">MNB_SM-6-617</name>
</gene>
<dbReference type="Pfam" id="PF10442">
    <property type="entry name" value="FIST_C"/>
    <property type="match status" value="1"/>
</dbReference>
<dbReference type="EMBL" id="FPHK01000114">
    <property type="protein sequence ID" value="SFV68005.1"/>
    <property type="molecule type" value="Genomic_DNA"/>
</dbReference>
<dbReference type="SUPFAM" id="SSF55073">
    <property type="entry name" value="Nucleotide cyclase"/>
    <property type="match status" value="1"/>
</dbReference>
<sequence>MFFSFAKIIGTTTDGQIADAAICLNTTIINFTYFEKTSLEVAYHIHRDNGFSSGKILAQKLIQKETKVLISFATCYNTSGEEYLQGISSINKDIIVSGGIAAHSENSKNTYVFTKDKVFDKGAVAVSLNSKTLQVYTDYSYNWSQIGVGLTITKAVNNRVYKIGTRTAYETYKHYLGEDIAKDLPASGTEFPLIINKDGFLVSRAVTEVHSDGSLSFAGAFHDGNIVEFGYGDIKSIYEKSTQIAQHVAQKPAEVIFIYSCLARRHYLNDDIINELHPLANIAPVSGFFTHGEFYTAKKKEFLNQTMTLLVLSESTEVKHTKQINKLFKKFTHQAISINALAHLINVVSEEIKENRKILQNQKDAFETLFEKSAEGILLLAENRFIDCNETAYKSLGYPSKEKLLHVAPYDISPQYQPDGRLSIEAAKEYIAAAERGEDQQFEWVHLTYDGIPTWFEIKLAPIEIENKKYVYASWRNIQNRKEMQERLYHQANHDVLTGLANRNLFYDRLQHAIAHALRDKAQLVLFFIDLDMFKEINDSFGHDIGDLLLKEVAQRLKRNIRDEDTVARIGGDEFTIIMENVKNLNIVAQKAQNLLEEVAKPYIFETHTFHISCSIGISVFPYDAQNLNDLVKYADTAMYKAKQEGRNRGWFYSNEMTQIVSHKIKIENGIREAIKYKYFETYFQPVIDARNGKIVGAEALIRWNDIHKGVILPDEFIPIAEQSDLIIDIDNWMMQSAIAQFSQWYKEGKEPGVLSLNLAIKQLENPHFLENLQNVMELYDFKPEWLKLEILERQVMQKVEENSEALSVLKALGISLAIDDFGTGESSFLYLKKFRTSQIKIDKSFVMNMNNHSDNKEIVKAIIALGNALNLEVLAEGVETENDKEYLLQNGCYLMQGHYFAKAVKAVEFVTLLQ</sequence>
<dbReference type="Pfam" id="PF13426">
    <property type="entry name" value="PAS_9"/>
    <property type="match status" value="1"/>
</dbReference>
<evidence type="ECO:0000313" key="3">
    <source>
        <dbReference type="EMBL" id="SFV68005.1"/>
    </source>
</evidence>
<dbReference type="CDD" id="cd01949">
    <property type="entry name" value="GGDEF"/>
    <property type="match status" value="1"/>
</dbReference>
<dbReference type="Gene3D" id="3.30.450.20">
    <property type="entry name" value="PAS domain"/>
    <property type="match status" value="1"/>
</dbReference>
<dbReference type="PANTHER" id="PTHR44757">
    <property type="entry name" value="DIGUANYLATE CYCLASE DGCP"/>
    <property type="match status" value="1"/>
</dbReference>
<dbReference type="Gene3D" id="3.30.70.270">
    <property type="match status" value="1"/>
</dbReference>
<name>A0A1W1CQK9_9ZZZZ</name>
<dbReference type="InterPro" id="IPR013702">
    <property type="entry name" value="FIST_domain_N"/>
</dbReference>
<dbReference type="SMART" id="SM00052">
    <property type="entry name" value="EAL"/>
    <property type="match status" value="1"/>
</dbReference>
<dbReference type="PROSITE" id="PS50883">
    <property type="entry name" value="EAL"/>
    <property type="match status" value="1"/>
</dbReference>
<dbReference type="PANTHER" id="PTHR44757:SF2">
    <property type="entry name" value="BIOFILM ARCHITECTURE MAINTENANCE PROTEIN MBAA"/>
    <property type="match status" value="1"/>
</dbReference>
<dbReference type="Pfam" id="PF08495">
    <property type="entry name" value="FIST"/>
    <property type="match status" value="1"/>
</dbReference>
<dbReference type="SUPFAM" id="SSF55785">
    <property type="entry name" value="PYP-like sensor domain (PAS domain)"/>
    <property type="match status" value="1"/>
</dbReference>
<protein>
    <submittedName>
        <fullName evidence="3">Diguanylate cyclase/phosphodiesterase (GGDEF &amp; EAL domains) with PAS/PAC sensor(S)</fullName>
    </submittedName>
</protein>